<dbReference type="FunFam" id="3.40.50.300:FF:000997">
    <property type="entry name" value="Multidrug resistance-associated protein 1"/>
    <property type="match status" value="1"/>
</dbReference>
<dbReference type="FunFam" id="3.40.50.300:FF:000565">
    <property type="entry name" value="ABC bile acid transporter"/>
    <property type="match status" value="1"/>
</dbReference>
<evidence type="ECO:0000256" key="3">
    <source>
        <dbReference type="ARBA" id="ARBA00022448"/>
    </source>
</evidence>
<feature type="transmembrane region" description="Helical" evidence="10">
    <location>
        <begin position="790"/>
        <end position="810"/>
    </location>
</feature>
<feature type="transmembrane region" description="Helical" evidence="10">
    <location>
        <begin position="261"/>
        <end position="281"/>
    </location>
</feature>
<evidence type="ECO:0000256" key="6">
    <source>
        <dbReference type="ARBA" id="ARBA00022840"/>
    </source>
</evidence>
<evidence type="ECO:0000256" key="1">
    <source>
        <dbReference type="ARBA" id="ARBA00004141"/>
    </source>
</evidence>
<gene>
    <name evidence="13" type="ORF">BD410DRAFT_791086</name>
</gene>
<feature type="compositionally biased region" description="Basic and acidic residues" evidence="9">
    <location>
        <begin position="96"/>
        <end position="116"/>
    </location>
</feature>
<evidence type="ECO:0000256" key="9">
    <source>
        <dbReference type="SAM" id="MobiDB-lite"/>
    </source>
</evidence>
<dbReference type="EMBL" id="ML170189">
    <property type="protein sequence ID" value="TDL20301.1"/>
    <property type="molecule type" value="Genomic_DNA"/>
</dbReference>
<evidence type="ECO:0000256" key="10">
    <source>
        <dbReference type="SAM" id="Phobius"/>
    </source>
</evidence>
<keyword evidence="7 10" id="KW-1133">Transmembrane helix</keyword>
<feature type="transmembrane region" description="Helical" evidence="10">
    <location>
        <begin position="287"/>
        <end position="312"/>
    </location>
</feature>
<keyword evidence="14" id="KW-1185">Reference proteome</keyword>
<evidence type="ECO:0000256" key="7">
    <source>
        <dbReference type="ARBA" id="ARBA00022989"/>
    </source>
</evidence>
<dbReference type="PANTHER" id="PTHR24223">
    <property type="entry name" value="ATP-BINDING CASSETTE SUB-FAMILY C"/>
    <property type="match status" value="1"/>
</dbReference>
<dbReference type="SUPFAM" id="SSF90123">
    <property type="entry name" value="ABC transporter transmembrane region"/>
    <property type="match status" value="2"/>
</dbReference>
<dbReference type="Pfam" id="PF00005">
    <property type="entry name" value="ABC_tran"/>
    <property type="match status" value="2"/>
</dbReference>
<dbReference type="FunFam" id="1.20.1560.10:FF:000006">
    <property type="entry name" value="ATP-binding cassette, sub-family C (CFTR/MRP), member 9"/>
    <property type="match status" value="1"/>
</dbReference>
<feature type="region of interest" description="Disordered" evidence="9">
    <location>
        <begin position="734"/>
        <end position="769"/>
    </location>
</feature>
<evidence type="ECO:0000259" key="11">
    <source>
        <dbReference type="PROSITE" id="PS50893"/>
    </source>
</evidence>
<dbReference type="Gene3D" id="3.40.50.300">
    <property type="entry name" value="P-loop containing nucleotide triphosphate hydrolases"/>
    <property type="match status" value="2"/>
</dbReference>
<dbReference type="PROSITE" id="PS50929">
    <property type="entry name" value="ABC_TM1F"/>
    <property type="match status" value="2"/>
</dbReference>
<dbReference type="InterPro" id="IPR036640">
    <property type="entry name" value="ABC1_TM_sf"/>
</dbReference>
<dbReference type="CDD" id="cd03250">
    <property type="entry name" value="ABCC_MRP_domain1"/>
    <property type="match status" value="1"/>
</dbReference>
<evidence type="ECO:0000256" key="8">
    <source>
        <dbReference type="ARBA" id="ARBA00023136"/>
    </source>
</evidence>
<dbReference type="InterPro" id="IPR011527">
    <property type="entry name" value="ABC1_TM_dom"/>
</dbReference>
<dbReference type="GO" id="GO:0016020">
    <property type="term" value="C:membrane"/>
    <property type="evidence" value="ECO:0007669"/>
    <property type="project" value="UniProtKB-SubCell"/>
</dbReference>
<feature type="compositionally biased region" description="Basic and acidic residues" evidence="9">
    <location>
        <begin position="734"/>
        <end position="744"/>
    </location>
</feature>
<dbReference type="InterPro" id="IPR003593">
    <property type="entry name" value="AAA+_ATPase"/>
</dbReference>
<evidence type="ECO:0000256" key="5">
    <source>
        <dbReference type="ARBA" id="ARBA00022741"/>
    </source>
</evidence>
<keyword evidence="5" id="KW-0547">Nucleotide-binding</keyword>
<dbReference type="CDD" id="cd03244">
    <property type="entry name" value="ABCC_MRP_domain2"/>
    <property type="match status" value="1"/>
</dbReference>
<dbReference type="Pfam" id="PF00664">
    <property type="entry name" value="ABC_membrane"/>
    <property type="match status" value="2"/>
</dbReference>
<dbReference type="OrthoDB" id="6500128at2759"/>
<protein>
    <submittedName>
        <fullName evidence="13">Multidrug resistance-associated ABC transporter</fullName>
    </submittedName>
</protein>
<evidence type="ECO:0000259" key="12">
    <source>
        <dbReference type="PROSITE" id="PS50929"/>
    </source>
</evidence>
<dbReference type="Proteomes" id="UP000294933">
    <property type="component" value="Unassembled WGS sequence"/>
</dbReference>
<dbReference type="CDD" id="cd18606">
    <property type="entry name" value="ABC_6TM_YOR1_D2_like"/>
    <property type="match status" value="1"/>
</dbReference>
<evidence type="ECO:0000256" key="4">
    <source>
        <dbReference type="ARBA" id="ARBA00022692"/>
    </source>
</evidence>
<feature type="domain" description="ABC transporter" evidence="11">
    <location>
        <begin position="504"/>
        <end position="730"/>
    </location>
</feature>
<keyword evidence="8 10" id="KW-0472">Membrane</keyword>
<evidence type="ECO:0000256" key="2">
    <source>
        <dbReference type="ARBA" id="ARBA00009726"/>
    </source>
</evidence>
<keyword evidence="3" id="KW-0813">Transport</keyword>
<feature type="region of interest" description="Disordered" evidence="9">
    <location>
        <begin position="75"/>
        <end position="116"/>
    </location>
</feature>
<dbReference type="VEuPathDB" id="FungiDB:BD410DRAFT_791086"/>
<dbReference type="CDD" id="cd18597">
    <property type="entry name" value="ABC_6TM_YOR1_D1_like"/>
    <property type="match status" value="1"/>
</dbReference>
<comment type="subcellular location">
    <subcellularLocation>
        <location evidence="1">Membrane</location>
        <topology evidence="1">Multi-pass membrane protein</topology>
    </subcellularLocation>
</comment>
<proteinExistence type="inferred from homology"/>
<dbReference type="FunFam" id="1.20.1560.10:FF:000010">
    <property type="entry name" value="Multidrug resistance-associated ABC transporter"/>
    <property type="match status" value="1"/>
</dbReference>
<dbReference type="PROSITE" id="PS00211">
    <property type="entry name" value="ABC_TRANSPORTER_1"/>
    <property type="match status" value="2"/>
</dbReference>
<feature type="transmembrane region" description="Helical" evidence="10">
    <location>
        <begin position="837"/>
        <end position="868"/>
    </location>
</feature>
<dbReference type="GO" id="GO:0016887">
    <property type="term" value="F:ATP hydrolysis activity"/>
    <property type="evidence" value="ECO:0007669"/>
    <property type="project" value="InterPro"/>
</dbReference>
<dbReference type="STRING" id="50990.A0A4Y7PYY4"/>
<accession>A0A4Y7PYY4</accession>
<feature type="domain" description="ABC transporter" evidence="11">
    <location>
        <begin position="1111"/>
        <end position="1352"/>
    </location>
</feature>
<dbReference type="GO" id="GO:0005524">
    <property type="term" value="F:ATP binding"/>
    <property type="evidence" value="ECO:0007669"/>
    <property type="project" value="UniProtKB-KW"/>
</dbReference>
<dbReference type="InterPro" id="IPR003439">
    <property type="entry name" value="ABC_transporter-like_ATP-bd"/>
</dbReference>
<dbReference type="Gene3D" id="1.20.1560.10">
    <property type="entry name" value="ABC transporter type 1, transmembrane domain"/>
    <property type="match status" value="2"/>
</dbReference>
<feature type="transmembrane region" description="Helical" evidence="10">
    <location>
        <begin position="906"/>
        <end position="928"/>
    </location>
</feature>
<feature type="transmembrane region" description="Helical" evidence="10">
    <location>
        <begin position="362"/>
        <end position="391"/>
    </location>
</feature>
<feature type="domain" description="ABC transmembrane type-1" evidence="12">
    <location>
        <begin position="135"/>
        <end position="427"/>
    </location>
</feature>
<keyword evidence="6" id="KW-0067">ATP-binding</keyword>
<sequence>MNPFKPPPAPSGFGKGKVVPDERASILSRIVFEWLSPFLYVGFTRPLEKDDLWELPPHRLTHNLTDVLERNFYLHNPTNTPPPLTRSTDSQPSTNEKSKDTETNDTDKGVKDKEQPGHGTTLVKAFHRTFFWKFWFAGFCKVASDTLNTCAPLVNRALLTWLAEAYIYHRAPSAVSKPRSVGYGIGLAFALFAMQEIASLLQNYYMFSSMTIGMSVRSSIIGMIFRKSLRLSARARSEHSVGQITTMVSTDSVRLDMASGFVHNLWVAPIQLTIGIALLIHNLGYSALVGLGVMILGFPLQAFIVTVLFAQANKGIKITDKRVRLTTEILQGIRLIKLYAWEAFYAHQINKFRKREIKTFRITSLSIAVLISSMTIVPTLATVLSFITYALKKHPLNPAIIFSSLQFFNIIRQPLIFLPVVLSIVVDASVALKRVGTFLVAEELEEPYPIEMTSSFAVDADGDFTWETTSKDIKPVAKEDTPSSGYSAKKSKKEKKVKKGDEILPVTNEVTEEKKEPEEPPFALKGLRLQIPKGSFVAFVGRVGCGKSSVLQALIGEMRRTRGNITFGGSISYVPQTAWIMNATLRDNVLFGLPYDEKRYEEVIRACCLVQDIDMLPHRDQTEIGEKGINLSVGQKARVSLARAAYSGADIVLLDDPLSAVDAHVGQAILEGCLLNGPLANRTRVLVTHALHALPETDRIFVMDNGLIIEQGSYTELMQSGQMFARLIEEWGNSDKKSGHEANSKKIGSRPSPEAATKGKSEDPQPDLMQEEERYTGAVSFMVYRKYLKYAGGISWAPFILFLLICYQASQVANNLFLGYWTAGSIKGFSQGDYMGVYAGLGVALGLFSFATSYAFSLAGLVASLNLFNAALEGVLRSPVSFFDTTPMGRITSRLSKDQGTLDGQLAMTMFAFLSTFSGVIGTIGLVFYIFPRLGIIFIPLGILYYFVSIFYRRSSVETKRLDSLMRSALYASFSETLTGLSTVRASREQDRFIKNAEGGLDMENRAYFMTIAIQRWLSVRLDLFGNILILGVAIFAAAFRNTVNPSKIGVVLSYTLGITQILSEVVSQFAQNEQNMNSVERVLVYAELPREGALTTPNDPPPSWPERGDVKFKDVTLSYREGLPRVLKGVSFQVFPGQKVGIVGRTGAGKSSLLQALFRMVEISDGQILIDGVDIRTIGLDILRRGLALVPQDSTLFLGSLRENLDPEGARTDAEIISALRRSWLLPQDGASPDPTAEAKFSLDTTVSDEGSNFSAGEKQLLSLCRALLKDSQIIVLDEATSSVDLETDSKLQRTIQREFSKRTLLCIAHRLNTIVYYDRVLVMDAGKVKEFDTPLNLFDREDSIFRSLCNEAGLSRSDIVRIRMGFEESGNITVE</sequence>
<keyword evidence="4 10" id="KW-0812">Transmembrane</keyword>
<feature type="compositionally biased region" description="Polar residues" evidence="9">
    <location>
        <begin position="85"/>
        <end position="95"/>
    </location>
</feature>
<feature type="transmembrane region" description="Helical" evidence="10">
    <location>
        <begin position="204"/>
        <end position="225"/>
    </location>
</feature>
<feature type="transmembrane region" description="Helical" evidence="10">
    <location>
        <begin position="411"/>
        <end position="432"/>
    </location>
</feature>
<dbReference type="PROSITE" id="PS50893">
    <property type="entry name" value="ABC_TRANSPORTER_2"/>
    <property type="match status" value="2"/>
</dbReference>
<evidence type="ECO:0000313" key="14">
    <source>
        <dbReference type="Proteomes" id="UP000294933"/>
    </source>
</evidence>
<dbReference type="InterPro" id="IPR027417">
    <property type="entry name" value="P-loop_NTPase"/>
</dbReference>
<dbReference type="InterPro" id="IPR017871">
    <property type="entry name" value="ABC_transporter-like_CS"/>
</dbReference>
<dbReference type="PANTHER" id="PTHR24223:SF456">
    <property type="entry name" value="MULTIDRUG RESISTANCE-ASSOCIATED PROTEIN LETHAL(2)03659"/>
    <property type="match status" value="1"/>
</dbReference>
<dbReference type="GO" id="GO:0140359">
    <property type="term" value="F:ABC-type transporter activity"/>
    <property type="evidence" value="ECO:0007669"/>
    <property type="project" value="InterPro"/>
</dbReference>
<dbReference type="InterPro" id="IPR050173">
    <property type="entry name" value="ABC_transporter_C-like"/>
</dbReference>
<dbReference type="SMART" id="SM00382">
    <property type="entry name" value="AAA"/>
    <property type="match status" value="2"/>
</dbReference>
<reference evidence="13 14" key="1">
    <citation type="submission" date="2018-06" db="EMBL/GenBank/DDBJ databases">
        <title>A transcriptomic atlas of mushroom development highlights an independent origin of complex multicellularity.</title>
        <authorList>
            <consortium name="DOE Joint Genome Institute"/>
            <person name="Krizsan K."/>
            <person name="Almasi E."/>
            <person name="Merenyi Z."/>
            <person name="Sahu N."/>
            <person name="Viragh M."/>
            <person name="Koszo T."/>
            <person name="Mondo S."/>
            <person name="Kiss B."/>
            <person name="Balint B."/>
            <person name="Kues U."/>
            <person name="Barry K."/>
            <person name="Hegedus J.C."/>
            <person name="Henrissat B."/>
            <person name="Johnson J."/>
            <person name="Lipzen A."/>
            <person name="Ohm R."/>
            <person name="Nagy I."/>
            <person name="Pangilinan J."/>
            <person name="Yan J."/>
            <person name="Xiong Y."/>
            <person name="Grigoriev I.V."/>
            <person name="Hibbett D.S."/>
            <person name="Nagy L.G."/>
        </authorList>
    </citation>
    <scope>NUCLEOTIDE SEQUENCE [LARGE SCALE GENOMIC DNA]</scope>
    <source>
        <strain evidence="13 14">SZMC22713</strain>
    </source>
</reference>
<dbReference type="SUPFAM" id="SSF52540">
    <property type="entry name" value="P-loop containing nucleoside triphosphate hydrolases"/>
    <property type="match status" value="2"/>
</dbReference>
<evidence type="ECO:0000313" key="13">
    <source>
        <dbReference type="EMBL" id="TDL20301.1"/>
    </source>
</evidence>
<feature type="domain" description="ABC transmembrane type-1" evidence="12">
    <location>
        <begin position="799"/>
        <end position="1072"/>
    </location>
</feature>
<comment type="similarity">
    <text evidence="2">Belongs to the ABC transporter superfamily. ABCC family. Conjugate transporter (TC 3.A.1.208) subfamily.</text>
</comment>
<name>A0A4Y7PYY4_9AGAM</name>
<organism evidence="13 14">
    <name type="scientific">Rickenella mellea</name>
    <dbReference type="NCBI Taxonomy" id="50990"/>
    <lineage>
        <taxon>Eukaryota</taxon>
        <taxon>Fungi</taxon>
        <taxon>Dikarya</taxon>
        <taxon>Basidiomycota</taxon>
        <taxon>Agaricomycotina</taxon>
        <taxon>Agaricomycetes</taxon>
        <taxon>Hymenochaetales</taxon>
        <taxon>Rickenellaceae</taxon>
        <taxon>Rickenella</taxon>
    </lineage>
</organism>
<feature type="transmembrane region" description="Helical" evidence="10">
    <location>
        <begin position="934"/>
        <end position="952"/>
    </location>
</feature>
<feature type="transmembrane region" description="Helical" evidence="10">
    <location>
        <begin position="1020"/>
        <end position="1040"/>
    </location>
</feature>